<dbReference type="InterPro" id="IPR022493">
    <property type="entry name" value="CHP03716_TM_YkoY"/>
</dbReference>
<keyword evidence="8" id="KW-1185">Reference proteome</keyword>
<gene>
    <name evidence="7" type="ORF">AB986_20455</name>
</gene>
<dbReference type="InterPro" id="IPR005496">
    <property type="entry name" value="Integral_membrane_TerC"/>
</dbReference>
<dbReference type="PANTHER" id="PTHR30238">
    <property type="entry name" value="MEMBRANE BOUND PREDICTED REDOX MODULATOR"/>
    <property type="match status" value="1"/>
</dbReference>
<feature type="transmembrane region" description="Helical" evidence="6">
    <location>
        <begin position="131"/>
        <end position="158"/>
    </location>
</feature>
<keyword evidence="3 6" id="KW-0812">Transmembrane</keyword>
<protein>
    <submittedName>
        <fullName evidence="7">Membrane protein</fullName>
    </submittedName>
</protein>
<proteinExistence type="inferred from homology"/>
<evidence type="ECO:0000256" key="5">
    <source>
        <dbReference type="ARBA" id="ARBA00023136"/>
    </source>
</evidence>
<dbReference type="NCBIfam" id="TIGR03716">
    <property type="entry name" value="R_switched_YkoY"/>
    <property type="match status" value="1"/>
</dbReference>
<evidence type="ECO:0000256" key="3">
    <source>
        <dbReference type="ARBA" id="ARBA00022692"/>
    </source>
</evidence>
<dbReference type="PANTHER" id="PTHR30238:SF6">
    <property type="entry name" value="TERC-LIKE PROTEIN"/>
    <property type="match status" value="1"/>
</dbReference>
<feature type="transmembrane region" description="Helical" evidence="6">
    <location>
        <begin position="223"/>
        <end position="241"/>
    </location>
</feature>
<feature type="transmembrane region" description="Helical" evidence="6">
    <location>
        <begin position="92"/>
        <end position="110"/>
    </location>
</feature>
<evidence type="ECO:0000313" key="7">
    <source>
        <dbReference type="EMBL" id="KMM35828.1"/>
    </source>
</evidence>
<sequence length="259" mass="29306">MEILQEILNTYASFFDWEMWGEVLTDPVAWGLIGTLILLEGLLSADNALVLAVMVKHLPPEKRRKALTYGLFGAYFFRFLFIGIGMYLIKFWWIKVFGAAYLAFIVIQHFRSKGGDESTSGMKKDSWLVRTFGMFWATVISVELMDIAFSADSILAALAISEQVWVLILGGMIGILLMRTVAGVFLKLIERVPEMENTAFVLIAIISLKMFLSIFHIEIPHVAFFGIIVIAFLGTFVVHYFNNRNRPLTEETASAKENE</sequence>
<dbReference type="STRING" id="157733.AB986_20455"/>
<dbReference type="SUPFAM" id="SSF103473">
    <property type="entry name" value="MFS general substrate transporter"/>
    <property type="match status" value="1"/>
</dbReference>
<dbReference type="GO" id="GO:0016020">
    <property type="term" value="C:membrane"/>
    <property type="evidence" value="ECO:0007669"/>
    <property type="project" value="UniProtKB-SubCell"/>
</dbReference>
<evidence type="ECO:0000256" key="4">
    <source>
        <dbReference type="ARBA" id="ARBA00022989"/>
    </source>
</evidence>
<keyword evidence="4 6" id="KW-1133">Transmembrane helix</keyword>
<evidence type="ECO:0000256" key="6">
    <source>
        <dbReference type="SAM" id="Phobius"/>
    </source>
</evidence>
<comment type="subcellular location">
    <subcellularLocation>
        <location evidence="1">Membrane</location>
        <topology evidence="1">Multi-pass membrane protein</topology>
    </subcellularLocation>
</comment>
<feature type="transmembrane region" description="Helical" evidence="6">
    <location>
        <begin position="164"/>
        <end position="186"/>
    </location>
</feature>
<dbReference type="EMBL" id="LELK01000015">
    <property type="protein sequence ID" value="KMM35828.1"/>
    <property type="molecule type" value="Genomic_DNA"/>
</dbReference>
<accession>A0A0J6CRP0</accession>
<feature type="transmembrane region" description="Helical" evidence="6">
    <location>
        <begin position="66"/>
        <end position="86"/>
    </location>
</feature>
<keyword evidence="5 6" id="KW-0472">Membrane</keyword>
<dbReference type="Proteomes" id="UP000035996">
    <property type="component" value="Unassembled WGS sequence"/>
</dbReference>
<evidence type="ECO:0000256" key="2">
    <source>
        <dbReference type="ARBA" id="ARBA00007511"/>
    </source>
</evidence>
<dbReference type="OrthoDB" id="9806211at2"/>
<name>A0A0J6CRP0_9BACL</name>
<dbReference type="Pfam" id="PF03741">
    <property type="entry name" value="TerC"/>
    <property type="match status" value="1"/>
</dbReference>
<dbReference type="AlphaFoldDB" id="A0A0J6CRP0"/>
<reference evidence="7" key="1">
    <citation type="submission" date="2015-06" db="EMBL/GenBank/DDBJ databases">
        <authorList>
            <person name="Liu B."/>
            <person name="Wang J."/>
            <person name="Zhu Y."/>
            <person name="Liu G."/>
            <person name="Chen Q."/>
            <person name="Zheng C."/>
            <person name="Che J."/>
            <person name="Ge C."/>
            <person name="Shi H."/>
            <person name="Pan Z."/>
            <person name="Liu X."/>
        </authorList>
    </citation>
    <scope>NUCLEOTIDE SEQUENCE [LARGE SCALE GENOMIC DNA]</scope>
    <source>
        <strain evidence="7">DSM 16346</strain>
    </source>
</reference>
<dbReference type="InterPro" id="IPR036259">
    <property type="entry name" value="MFS_trans_sf"/>
</dbReference>
<comment type="similarity">
    <text evidence="2">Belongs to the TerC family.</text>
</comment>
<evidence type="ECO:0000313" key="8">
    <source>
        <dbReference type="Proteomes" id="UP000035996"/>
    </source>
</evidence>
<dbReference type="PATRIC" id="fig|157733.3.peg.1898"/>
<feature type="transmembrane region" description="Helical" evidence="6">
    <location>
        <begin position="198"/>
        <end position="217"/>
    </location>
</feature>
<evidence type="ECO:0000256" key="1">
    <source>
        <dbReference type="ARBA" id="ARBA00004141"/>
    </source>
</evidence>
<dbReference type="RefSeq" id="WP_048313503.1">
    <property type="nucleotide sequence ID" value="NZ_CP119526.1"/>
</dbReference>
<feature type="transmembrane region" description="Helical" evidence="6">
    <location>
        <begin position="28"/>
        <end position="54"/>
    </location>
</feature>
<comment type="caution">
    <text evidence="7">The sequence shown here is derived from an EMBL/GenBank/DDBJ whole genome shotgun (WGS) entry which is preliminary data.</text>
</comment>
<organism evidence="7 8">
    <name type="scientific">Guptibacillus hwajinpoensis</name>
    <dbReference type="NCBI Taxonomy" id="208199"/>
    <lineage>
        <taxon>Bacteria</taxon>
        <taxon>Bacillati</taxon>
        <taxon>Bacillota</taxon>
        <taxon>Bacilli</taxon>
        <taxon>Bacillales</taxon>
        <taxon>Guptibacillaceae</taxon>
        <taxon>Guptibacillus</taxon>
    </lineage>
</organism>